<protein>
    <recommendedName>
        <fullName evidence="1">Carboxymuconolactone decarboxylase-like domain-containing protein</fullName>
    </recommendedName>
</protein>
<dbReference type="InterPro" id="IPR003779">
    <property type="entry name" value="CMD-like"/>
</dbReference>
<dbReference type="OrthoDB" id="9801997at2"/>
<dbReference type="EMBL" id="AP017655">
    <property type="protein sequence ID" value="BAV63683.1"/>
    <property type="molecule type" value="Genomic_DNA"/>
</dbReference>
<dbReference type="KEGG" id="sclo:SCLO_1006430"/>
<dbReference type="GO" id="GO:0051920">
    <property type="term" value="F:peroxiredoxin activity"/>
    <property type="evidence" value="ECO:0007669"/>
    <property type="project" value="InterPro"/>
</dbReference>
<evidence type="ECO:0000313" key="2">
    <source>
        <dbReference type="EMBL" id="BAV63683.1"/>
    </source>
</evidence>
<dbReference type="RefSeq" id="WP_066515897.1">
    <property type="nucleotide sequence ID" value="NZ_AP017655.1"/>
</dbReference>
<proteinExistence type="predicted"/>
<evidence type="ECO:0000259" key="1">
    <source>
        <dbReference type="Pfam" id="PF02627"/>
    </source>
</evidence>
<dbReference type="SUPFAM" id="SSF69118">
    <property type="entry name" value="AhpD-like"/>
    <property type="match status" value="1"/>
</dbReference>
<dbReference type="Gene3D" id="1.20.1290.10">
    <property type="entry name" value="AhpD-like"/>
    <property type="match status" value="1"/>
</dbReference>
<dbReference type="AlphaFoldDB" id="A0A1E1EZJ3"/>
<dbReference type="InterPro" id="IPR029032">
    <property type="entry name" value="AhpD-like"/>
</dbReference>
<gene>
    <name evidence="2" type="ORF">SCLO_1006430</name>
</gene>
<dbReference type="Proteomes" id="UP000218272">
    <property type="component" value="Chromosome SCLO_1"/>
</dbReference>
<dbReference type="PANTHER" id="PTHR34846">
    <property type="entry name" value="4-CARBOXYMUCONOLACTONE DECARBOXYLASE FAMILY PROTEIN (AFU_ORTHOLOGUE AFUA_6G11590)"/>
    <property type="match status" value="1"/>
</dbReference>
<sequence length="166" mass="18231">MARIALPEGEGEEGQRMWSLRPTLGEAARAFGEALQDEARLPVRVREAARIRIAHINGCIPCSETRVEDGENLGLDEDFYAHVDDPARRGDYKPREALAIGFAERFAVGPSAFDDAFWADLNSHFSADELVELAAHCAKWLGLGRLNAVMDISVSCPIRIPAGQEN</sequence>
<reference evidence="2 3" key="1">
    <citation type="submission" date="2016-10" db="EMBL/GenBank/DDBJ databases">
        <title>Complete Genome Sequence of the Nonylphenol-Degrading Bacterium Sphingobium cloacae JCM 10874T.</title>
        <authorList>
            <person name="Ootsuka M."/>
            <person name="Nishizawa T."/>
            <person name="Ohta H."/>
        </authorList>
    </citation>
    <scope>NUCLEOTIDE SEQUENCE [LARGE SCALE GENOMIC DNA]</scope>
    <source>
        <strain evidence="2 3">JCM 10874</strain>
    </source>
</reference>
<keyword evidence="3" id="KW-1185">Reference proteome</keyword>
<name>A0A1E1EZJ3_9SPHN</name>
<organism evidence="2 3">
    <name type="scientific">Sphingobium cloacae</name>
    <dbReference type="NCBI Taxonomy" id="120107"/>
    <lineage>
        <taxon>Bacteria</taxon>
        <taxon>Pseudomonadati</taxon>
        <taxon>Pseudomonadota</taxon>
        <taxon>Alphaproteobacteria</taxon>
        <taxon>Sphingomonadales</taxon>
        <taxon>Sphingomonadaceae</taxon>
        <taxon>Sphingobium</taxon>
    </lineage>
</organism>
<dbReference type="Pfam" id="PF02627">
    <property type="entry name" value="CMD"/>
    <property type="match status" value="1"/>
</dbReference>
<dbReference type="PANTHER" id="PTHR34846:SF5">
    <property type="entry name" value="CARBOXYMUCONOLACTONE DECARBOXYLASE-LIKE DOMAIN-CONTAINING PROTEIN"/>
    <property type="match status" value="1"/>
</dbReference>
<evidence type="ECO:0000313" key="3">
    <source>
        <dbReference type="Proteomes" id="UP000218272"/>
    </source>
</evidence>
<accession>A0A1E1EZJ3</accession>
<feature type="domain" description="Carboxymuconolactone decarboxylase-like" evidence="1">
    <location>
        <begin position="22"/>
        <end position="81"/>
    </location>
</feature>